<keyword evidence="6" id="KW-0813">Transport</keyword>
<protein>
    <recommendedName>
        <fullName evidence="6">Na(+)/H(+) antiporter NhaA</fullName>
    </recommendedName>
    <alternativeName>
        <fullName evidence="6">Sodium/proton antiporter NhaA</fullName>
    </alternativeName>
</protein>
<keyword evidence="6" id="KW-0739">Sodium transport</keyword>
<comment type="caution">
    <text evidence="7">The sequence shown here is derived from an EMBL/GenBank/DDBJ whole genome shotgun (WGS) entry which is preliminary data.</text>
</comment>
<gene>
    <name evidence="6" type="primary">nhaA</name>
    <name evidence="7" type="ORF">EJ73_00762</name>
</gene>
<keyword evidence="8" id="KW-1185">Reference proteome</keyword>
<dbReference type="Proteomes" id="UP000248314">
    <property type="component" value="Unassembled WGS sequence"/>
</dbReference>
<feature type="transmembrane region" description="Helical" evidence="6">
    <location>
        <begin position="168"/>
        <end position="187"/>
    </location>
</feature>
<dbReference type="NCBIfam" id="TIGR00773">
    <property type="entry name" value="NhaA"/>
    <property type="match status" value="1"/>
</dbReference>
<comment type="subcellular location">
    <subcellularLocation>
        <location evidence="1">Cell inner membrane</location>
        <topology evidence="1">Multi-pass membrane protein</topology>
    </subcellularLocation>
    <subcellularLocation>
        <location evidence="6">Cell membrane</location>
        <topology evidence="6">Multi-pass membrane protein</topology>
    </subcellularLocation>
</comment>
<feature type="transmembrane region" description="Helical" evidence="6">
    <location>
        <begin position="134"/>
        <end position="156"/>
    </location>
</feature>
<comment type="similarity">
    <text evidence="6">Belongs to the NhaA Na(+)/H(+) (TC 2.A.33) antiporter family.</text>
</comment>
<evidence type="ECO:0000256" key="3">
    <source>
        <dbReference type="ARBA" id="ARBA00022692"/>
    </source>
</evidence>
<dbReference type="PANTHER" id="PTHR30341:SF0">
    <property type="entry name" value="NA(+)_H(+) ANTIPORTER NHAA"/>
    <property type="match status" value="1"/>
</dbReference>
<keyword evidence="4 6" id="KW-1133">Transmembrane helix</keyword>
<dbReference type="InterPro" id="IPR004670">
    <property type="entry name" value="NhaA"/>
</dbReference>
<dbReference type="InterPro" id="IPR023171">
    <property type="entry name" value="Na/H_antiporter_dom_sf"/>
</dbReference>
<dbReference type="OrthoDB" id="9808135at2"/>
<reference evidence="7 8" key="1">
    <citation type="submission" date="2018-05" db="EMBL/GenBank/DDBJ databases">
        <title>Genomic Encyclopedia of Type Strains, Phase I: the one thousand microbial genomes (KMG-I) project.</title>
        <authorList>
            <person name="Kyrpides N."/>
        </authorList>
    </citation>
    <scope>NUCLEOTIDE SEQUENCE [LARGE SCALE GENOMIC DNA]</scope>
    <source>
        <strain evidence="7 8">DSM 15611</strain>
    </source>
</reference>
<feature type="transmembrane region" description="Helical" evidence="6">
    <location>
        <begin position="104"/>
        <end position="128"/>
    </location>
</feature>
<sequence>MRQQYQKELENRLVIPTLQFLHRERSSGIVLGIFVILALVLANSPLRDTYTHFLEHHFGFSINGKNYLDFSLEHWINDGLMSMFFFVVGLELKREFIGGELRDLRKVTLPVASALCGMVFPAAIYLLFNAGTPTALGWGIPMATDIAFALAVLQLLGNRVPVSAKVFLTTLAIVDDLGSVVIIALFYTTEISFASLAIGFVVLAVMLVGNRLGVKSVWFYGVLGIGGVWVAFLTSGIHATISAVLAAMVIPADARIPEATFLARIKKLTRQFENAAPNDVRTLEPEQVEILARVQADSAKATPPLQRLEHGLHPFVAFVVMPIFALANAGVSFVDLDFGTVLSNGVAIGVMVGLLVGKPVGIVFAVWVCERLGLGKRSRGITWRTIIGLGFLAGIGFTMSMFVTMLAFNSPEHAIQSKIGIFAASILGGIVGYMCLRKSNRGIKKAPNRG</sequence>
<keyword evidence="6" id="KW-0406">Ion transport</keyword>
<feature type="transmembrane region" description="Helical" evidence="6">
    <location>
        <begin position="419"/>
        <end position="436"/>
    </location>
</feature>
<dbReference type="Pfam" id="PF06965">
    <property type="entry name" value="Na_H_antiport_1"/>
    <property type="match status" value="1"/>
</dbReference>
<evidence type="ECO:0000256" key="2">
    <source>
        <dbReference type="ARBA" id="ARBA00022475"/>
    </source>
</evidence>
<dbReference type="Gene3D" id="1.20.1530.10">
    <property type="entry name" value="Na+/H+ antiporter like domain"/>
    <property type="match status" value="1"/>
</dbReference>
<dbReference type="EMBL" id="QJJX01000006">
    <property type="protein sequence ID" value="PXX23412.1"/>
    <property type="molecule type" value="Genomic_DNA"/>
</dbReference>
<keyword evidence="2 6" id="KW-1003">Cell membrane</keyword>
<evidence type="ECO:0000313" key="8">
    <source>
        <dbReference type="Proteomes" id="UP000248314"/>
    </source>
</evidence>
<dbReference type="GO" id="GO:0015385">
    <property type="term" value="F:sodium:proton antiporter activity"/>
    <property type="evidence" value="ECO:0007669"/>
    <property type="project" value="UniProtKB-UniRule"/>
</dbReference>
<keyword evidence="5 6" id="KW-0472">Membrane</keyword>
<feature type="transmembrane region" description="Helical" evidence="6">
    <location>
        <begin position="28"/>
        <end position="46"/>
    </location>
</feature>
<accession>A0A318HYJ4</accession>
<evidence type="ECO:0000256" key="1">
    <source>
        <dbReference type="ARBA" id="ARBA00004429"/>
    </source>
</evidence>
<feature type="transmembrane region" description="Helical" evidence="6">
    <location>
        <begin position="315"/>
        <end position="334"/>
    </location>
</feature>
<dbReference type="HAMAP" id="MF_01844">
    <property type="entry name" value="NhaA"/>
    <property type="match status" value="1"/>
</dbReference>
<comment type="catalytic activity">
    <reaction evidence="6">
        <text>Na(+)(in) + 2 H(+)(out) = Na(+)(out) + 2 H(+)(in)</text>
        <dbReference type="Rhea" id="RHEA:29251"/>
        <dbReference type="ChEBI" id="CHEBI:15378"/>
        <dbReference type="ChEBI" id="CHEBI:29101"/>
    </reaction>
</comment>
<evidence type="ECO:0000313" key="7">
    <source>
        <dbReference type="EMBL" id="PXX23412.1"/>
    </source>
</evidence>
<dbReference type="PANTHER" id="PTHR30341">
    <property type="entry name" value="SODIUM ION/PROTON ANTIPORTER NHAA-RELATED"/>
    <property type="match status" value="1"/>
</dbReference>
<comment type="function">
    <text evidence="6">Na(+)/H(+) antiporter that extrudes sodium in exchange for external protons.</text>
</comment>
<evidence type="ECO:0000256" key="4">
    <source>
        <dbReference type="ARBA" id="ARBA00022989"/>
    </source>
</evidence>
<dbReference type="RefSeq" id="WP_025815383.1">
    <property type="nucleotide sequence ID" value="NZ_BAIZ01000004.1"/>
</dbReference>
<proteinExistence type="inferred from homology"/>
<name>A0A318HYJ4_9BACT</name>
<feature type="transmembrane region" description="Helical" evidence="6">
    <location>
        <begin position="193"/>
        <end position="210"/>
    </location>
</feature>
<organism evidence="7 8">
    <name type="scientific">Hoylesella shahii DSM 15611 = JCM 12083</name>
    <dbReference type="NCBI Taxonomy" id="1122991"/>
    <lineage>
        <taxon>Bacteria</taxon>
        <taxon>Pseudomonadati</taxon>
        <taxon>Bacteroidota</taxon>
        <taxon>Bacteroidia</taxon>
        <taxon>Bacteroidales</taxon>
        <taxon>Prevotellaceae</taxon>
        <taxon>Hoylesella</taxon>
    </lineage>
</organism>
<keyword evidence="3 6" id="KW-0812">Transmembrane</keyword>
<dbReference type="GO" id="GO:0006885">
    <property type="term" value="P:regulation of pH"/>
    <property type="evidence" value="ECO:0007669"/>
    <property type="project" value="UniProtKB-UniRule"/>
</dbReference>
<keyword evidence="6" id="KW-0050">Antiport</keyword>
<feature type="transmembrane region" description="Helical" evidence="6">
    <location>
        <begin position="346"/>
        <end position="369"/>
    </location>
</feature>
<feature type="transmembrane region" description="Helical" evidence="6">
    <location>
        <begin position="381"/>
        <end position="407"/>
    </location>
</feature>
<dbReference type="AlphaFoldDB" id="A0A318HYJ4"/>
<dbReference type="GO" id="GO:0005886">
    <property type="term" value="C:plasma membrane"/>
    <property type="evidence" value="ECO:0007669"/>
    <property type="project" value="UniProtKB-SubCell"/>
</dbReference>
<keyword evidence="6" id="KW-0915">Sodium</keyword>
<evidence type="ECO:0000256" key="5">
    <source>
        <dbReference type="ARBA" id="ARBA00023136"/>
    </source>
</evidence>
<evidence type="ECO:0000256" key="6">
    <source>
        <dbReference type="HAMAP-Rule" id="MF_01844"/>
    </source>
</evidence>